<name>A0A9P3M295_9FUNG</name>
<evidence type="ECO:0000313" key="4">
    <source>
        <dbReference type="Proteomes" id="UP000827284"/>
    </source>
</evidence>
<feature type="region of interest" description="Disordered" evidence="1">
    <location>
        <begin position="1"/>
        <end position="36"/>
    </location>
</feature>
<sequence>MGDSADRKHRLEEILQREDHFDSDNENDSPGQDTADEDQLMNEDLAAAQATAEGFCVECKDQESFYSCEQCAEDFCEVCYAMIHRTGNRVRHIKKEIFKPNGKSATPAASINGVSASSSKGSSLSDETLTDLPEAKVIVSSGSSTFGDWILERSKYIPMRLDLGERKLLRLLEAALNVSEYTDKVDILSYTSKAKRIVHQIKDLCAIISGLVVANDYRRGQELFADKSFEDNEEFFQIIFEIGRRHKIMNPEKMRSAYGKLMYLLMDSSMDEIESTLGFSCIIPIKTVHGFLEERGGLNVLRNDLVADATKEIISDGKTRQQITLEIRKKERAIEALSRKYANGNLTPDEIKVCLYSIGDNHSFLRTNRDPCDKMLKYLTTFFHPTNIEDGFSLAIRSGSQGARLTHNHETQYWYINQTLNLWREIAHEMFYLWMMSDDDMLDNDYRLRDTGQGLQRLQSCPAVSKAMHTILHKAQQKAGTWVGSSVIHLGDSNVPNAFMFIDKYNQVARILNPIITTLEKIDDIAKDEGIHTYIRENFGGVTNLRKQIVCDFFRMAFDGSGADNFFSAGSCIDGRLTSAWNWCSQIEKKPFFPIFLLTGFVGFDGETWS</sequence>
<proteinExistence type="predicted"/>
<feature type="compositionally biased region" description="Low complexity" evidence="1">
    <location>
        <begin position="108"/>
        <end position="125"/>
    </location>
</feature>
<keyword evidence="4" id="KW-1185">Reference proteome</keyword>
<feature type="compositionally biased region" description="Basic and acidic residues" evidence="1">
    <location>
        <begin position="1"/>
        <end position="23"/>
    </location>
</feature>
<dbReference type="OrthoDB" id="406045at2759"/>
<organism evidence="3 4">
    <name type="scientific">Entomortierella parvispora</name>
    <dbReference type="NCBI Taxonomy" id="205924"/>
    <lineage>
        <taxon>Eukaryota</taxon>
        <taxon>Fungi</taxon>
        <taxon>Fungi incertae sedis</taxon>
        <taxon>Mucoromycota</taxon>
        <taxon>Mortierellomycotina</taxon>
        <taxon>Mortierellomycetes</taxon>
        <taxon>Mortierellales</taxon>
        <taxon>Mortierellaceae</taxon>
        <taxon>Entomortierella</taxon>
    </lineage>
</organism>
<evidence type="ECO:0000259" key="2">
    <source>
        <dbReference type="Pfam" id="PF09418"/>
    </source>
</evidence>
<gene>
    <name evidence="3" type="ORF">EMPS_11179</name>
</gene>
<dbReference type="InterPro" id="IPR018553">
    <property type="entry name" value="E2_Ub-conjug_enz"/>
</dbReference>
<evidence type="ECO:0000313" key="3">
    <source>
        <dbReference type="EMBL" id="GJJ78820.1"/>
    </source>
</evidence>
<dbReference type="EMBL" id="BQFW01000015">
    <property type="protein sequence ID" value="GJJ78820.1"/>
    <property type="molecule type" value="Genomic_DNA"/>
</dbReference>
<dbReference type="PANTHER" id="PTHR31560">
    <property type="entry name" value="UPF0652 PROTEIN C16A11.03C-RELATED"/>
    <property type="match status" value="1"/>
</dbReference>
<dbReference type="PANTHER" id="PTHR31560:SF0">
    <property type="entry name" value="UPF0652 PROTEIN C22H10.08"/>
    <property type="match status" value="1"/>
</dbReference>
<dbReference type="AlphaFoldDB" id="A0A9P3M295"/>
<evidence type="ECO:0000256" key="1">
    <source>
        <dbReference type="SAM" id="MobiDB-lite"/>
    </source>
</evidence>
<dbReference type="Proteomes" id="UP000827284">
    <property type="component" value="Unassembled WGS sequence"/>
</dbReference>
<reference evidence="3" key="2">
    <citation type="journal article" date="2022" name="Microbiol. Resour. Announc.">
        <title>Whole-Genome Sequence of Entomortierella parvispora E1425, a Mucoromycotan Fungus Associated with Burkholderiaceae-Related Endosymbiotic Bacteria.</title>
        <authorList>
            <person name="Herlambang A."/>
            <person name="Guo Y."/>
            <person name="Takashima Y."/>
            <person name="Narisawa K."/>
            <person name="Ohta H."/>
            <person name="Nishizawa T."/>
        </authorList>
    </citation>
    <scope>NUCLEOTIDE SEQUENCE</scope>
    <source>
        <strain evidence="3">E1425</strain>
    </source>
</reference>
<comment type="caution">
    <text evidence="3">The sequence shown here is derived from an EMBL/GenBank/DDBJ whole genome shotgun (WGS) entry which is preliminary data.</text>
</comment>
<dbReference type="InterPro" id="IPR057668">
    <property type="entry name" value="E2_Ub-conjug_enz_C"/>
</dbReference>
<accession>A0A9P3M295</accession>
<reference evidence="3" key="1">
    <citation type="submission" date="2021-11" db="EMBL/GenBank/DDBJ databases">
        <authorList>
            <person name="Herlambang A."/>
            <person name="Guo Y."/>
            <person name="Takashima Y."/>
            <person name="Nishizawa T."/>
        </authorList>
    </citation>
    <scope>NUCLEOTIDE SEQUENCE</scope>
    <source>
        <strain evidence="3">E1425</strain>
    </source>
</reference>
<feature type="domain" description="Non-canonical E2 ubiquitin-conjugating enzyme C-terminal" evidence="2">
    <location>
        <begin position="153"/>
        <end position="606"/>
    </location>
</feature>
<protein>
    <recommendedName>
        <fullName evidence="2">Non-canonical E2 ubiquitin-conjugating enzyme C-terminal domain-containing protein</fullName>
    </recommendedName>
</protein>
<dbReference type="Pfam" id="PF09418">
    <property type="entry name" value="DUF2009"/>
    <property type="match status" value="1"/>
</dbReference>
<feature type="region of interest" description="Disordered" evidence="1">
    <location>
        <begin position="102"/>
        <end position="127"/>
    </location>
</feature>